<protein>
    <submittedName>
        <fullName evidence="1">Uncharacterized protein</fullName>
    </submittedName>
</protein>
<accession>A0ABR5JAQ3</accession>
<dbReference type="Proteomes" id="UP000037020">
    <property type="component" value="Unassembled WGS sequence"/>
</dbReference>
<evidence type="ECO:0000313" key="2">
    <source>
        <dbReference type="Proteomes" id="UP000037020"/>
    </source>
</evidence>
<organism evidence="1 2">
    <name type="scientific">Streptomyces varsoviensis</name>
    <dbReference type="NCBI Taxonomy" id="67373"/>
    <lineage>
        <taxon>Bacteria</taxon>
        <taxon>Bacillati</taxon>
        <taxon>Actinomycetota</taxon>
        <taxon>Actinomycetes</taxon>
        <taxon>Kitasatosporales</taxon>
        <taxon>Streptomycetaceae</taxon>
        <taxon>Streptomyces</taxon>
    </lineage>
</organism>
<name>A0ABR5JAQ3_9ACTN</name>
<feature type="non-terminal residue" evidence="1">
    <location>
        <position position="1"/>
    </location>
</feature>
<comment type="caution">
    <text evidence="1">The sequence shown here is derived from an EMBL/GenBank/DDBJ whole genome shotgun (WGS) entry which is preliminary data.</text>
</comment>
<evidence type="ECO:0000313" key="1">
    <source>
        <dbReference type="EMBL" id="KOG90495.1"/>
    </source>
</evidence>
<keyword evidence="2" id="KW-1185">Reference proteome</keyword>
<sequence>AACRAAARGPARGHGLDAERRLRDAAAGCGRARVLEPVAAELLRYREVREQYVIAAGPGKAVGGV</sequence>
<reference evidence="1 2" key="1">
    <citation type="submission" date="2015-07" db="EMBL/GenBank/DDBJ databases">
        <authorList>
            <person name="Ju K.-S."/>
            <person name="Doroghazi J.R."/>
            <person name="Metcalf W.W."/>
        </authorList>
    </citation>
    <scope>NUCLEOTIDE SEQUENCE [LARGE SCALE GENOMIC DNA]</scope>
    <source>
        <strain evidence="1 2">NRRL B-3589</strain>
    </source>
</reference>
<gene>
    <name evidence="1" type="ORF">ADK38_08450</name>
</gene>
<proteinExistence type="predicted"/>
<dbReference type="EMBL" id="LGUT01000697">
    <property type="protein sequence ID" value="KOG90495.1"/>
    <property type="molecule type" value="Genomic_DNA"/>
</dbReference>